<reference evidence="2 3" key="1">
    <citation type="submission" date="2021-06" db="EMBL/GenBank/DDBJ databases">
        <title>Genome sequence of Babesia caballi.</title>
        <authorList>
            <person name="Yamagishi J."/>
            <person name="Kidaka T."/>
            <person name="Ochi A."/>
        </authorList>
    </citation>
    <scope>NUCLEOTIDE SEQUENCE [LARGE SCALE GENOMIC DNA]</scope>
    <source>
        <strain evidence="2">USDA-D6B2</strain>
    </source>
</reference>
<dbReference type="Pfam" id="PF12146">
    <property type="entry name" value="Hydrolase_4"/>
    <property type="match status" value="1"/>
</dbReference>
<dbReference type="Gene3D" id="3.40.50.1820">
    <property type="entry name" value="alpha/beta hydrolase"/>
    <property type="match status" value="1"/>
</dbReference>
<protein>
    <submittedName>
        <fullName evidence="2">Abhydrolase domain-containing protein</fullName>
    </submittedName>
</protein>
<dbReference type="Proteomes" id="UP001497744">
    <property type="component" value="Unassembled WGS sequence"/>
</dbReference>
<feature type="domain" description="Serine aminopeptidase S33" evidence="1">
    <location>
        <begin position="2"/>
        <end position="86"/>
    </location>
</feature>
<keyword evidence="3" id="KW-1185">Reference proteome</keyword>
<dbReference type="InterPro" id="IPR022742">
    <property type="entry name" value="Hydrolase_4"/>
</dbReference>
<comment type="caution">
    <text evidence="2">The sequence shown here is derived from an EMBL/GenBank/DDBJ whole genome shotgun (WGS) entry which is preliminary data.</text>
</comment>
<name>A0AAV4LXS5_BABCB</name>
<dbReference type="EMBL" id="BPLF01000004">
    <property type="protein sequence ID" value="GIX64978.1"/>
    <property type="molecule type" value="Genomic_DNA"/>
</dbReference>
<dbReference type="AlphaFoldDB" id="A0AAV4LXS5"/>
<dbReference type="GeneID" id="94196459"/>
<dbReference type="SUPFAM" id="SSF53474">
    <property type="entry name" value="alpha/beta-Hydrolases"/>
    <property type="match status" value="1"/>
</dbReference>
<accession>A0AAV4LXS5</accession>
<dbReference type="PANTHER" id="PTHR12277:SF81">
    <property type="entry name" value="PROTEIN ABHD13"/>
    <property type="match status" value="1"/>
</dbReference>
<organism evidence="2 3">
    <name type="scientific">Babesia caballi</name>
    <dbReference type="NCBI Taxonomy" id="5871"/>
    <lineage>
        <taxon>Eukaryota</taxon>
        <taxon>Sar</taxon>
        <taxon>Alveolata</taxon>
        <taxon>Apicomplexa</taxon>
        <taxon>Aconoidasida</taxon>
        <taxon>Piroplasmida</taxon>
        <taxon>Babesiidae</taxon>
        <taxon>Babesia</taxon>
    </lineage>
</organism>
<evidence type="ECO:0000313" key="2">
    <source>
        <dbReference type="EMBL" id="GIX64978.1"/>
    </source>
</evidence>
<dbReference type="PANTHER" id="PTHR12277">
    <property type="entry name" value="ALPHA/BETA HYDROLASE DOMAIN-CONTAINING PROTEIN"/>
    <property type="match status" value="1"/>
</dbReference>
<dbReference type="InterPro" id="IPR029058">
    <property type="entry name" value="AB_hydrolase_fold"/>
</dbReference>
<sequence length="209" mass="23498">MDRVAKWEADVFIYDYSGYGLSEGKPSEQNVYRDVEAAYDYLTQILGVNPYTIVSYGRSIGSGPAVHIALHRPVLGLVLQSPVASVYRVKLRHIRCYMPGDIFRNIDKVDKLRVPTLVLHGTEDDVVPITTSQQMALRITEVYCRWIRGAGHNDMDGKYAVYVDDSLQEFFDRIVPLAPAGHSRRDAWISNTESSIQEADSRSLVAMGN</sequence>
<evidence type="ECO:0000313" key="3">
    <source>
        <dbReference type="Proteomes" id="UP001497744"/>
    </source>
</evidence>
<dbReference type="RefSeq" id="XP_067717047.1">
    <property type="nucleotide sequence ID" value="XM_067860946.1"/>
</dbReference>
<gene>
    <name evidence="2" type="ORF">BcabD6B2_44130</name>
</gene>
<evidence type="ECO:0000259" key="1">
    <source>
        <dbReference type="Pfam" id="PF12146"/>
    </source>
</evidence>
<proteinExistence type="predicted"/>